<reference evidence="6 7" key="2">
    <citation type="submission" date="2014-12" db="EMBL/GenBank/DDBJ databases">
        <authorList>
            <person name="Jaenicke S."/>
        </authorList>
    </citation>
    <scope>NUCLEOTIDE SEQUENCE [LARGE SCALE GENOMIC DNA]</scope>
</reference>
<proteinExistence type="predicted"/>
<dbReference type="EMBL" id="CDMN01000064">
    <property type="protein sequence ID" value="CRF44916.1"/>
    <property type="molecule type" value="Genomic_DNA"/>
</dbReference>
<dbReference type="Proteomes" id="UP000041394">
    <property type="component" value="Unassembled WGS sequence"/>
</dbReference>
<gene>
    <name evidence="2" type="ORF">HAL011_05700</name>
    <name evidence="3" type="ORF">HAL013_09190</name>
    <name evidence="4" type="ORF">HAL09_15370</name>
</gene>
<dbReference type="AlphaFoldDB" id="A0A0K2XDB6"/>
<evidence type="ECO:0000313" key="3">
    <source>
        <dbReference type="EMBL" id="CRF42719.1"/>
    </source>
</evidence>
<dbReference type="Proteomes" id="UP000045175">
    <property type="component" value="Unassembled WGS sequence"/>
</dbReference>
<dbReference type="EMBL" id="CDML01000015">
    <property type="protein sequence ID" value="CRF40805.1"/>
    <property type="molecule type" value="Genomic_DNA"/>
</dbReference>
<organism evidence="3 7">
    <name type="scientific">Helicobacter ailurogastricus</name>
    <dbReference type="NCBI Taxonomy" id="1578720"/>
    <lineage>
        <taxon>Bacteria</taxon>
        <taxon>Pseudomonadati</taxon>
        <taxon>Campylobacterota</taxon>
        <taxon>Epsilonproteobacteria</taxon>
        <taxon>Campylobacterales</taxon>
        <taxon>Helicobacteraceae</taxon>
        <taxon>Helicobacter</taxon>
    </lineage>
</organism>
<dbReference type="OrthoDB" id="5325032at2"/>
<accession>A0A0K2XDB6</accession>
<evidence type="ECO:0000313" key="5">
    <source>
        <dbReference type="Proteomes" id="UP000038622"/>
    </source>
</evidence>
<dbReference type="Proteomes" id="UP000038622">
    <property type="component" value="Unassembled WGS sequence"/>
</dbReference>
<protein>
    <submittedName>
        <fullName evidence="3">Uncharacterized protein</fullName>
    </submittedName>
</protein>
<evidence type="ECO:0000256" key="1">
    <source>
        <dbReference type="SAM" id="MobiDB-lite"/>
    </source>
</evidence>
<dbReference type="EMBL" id="CDMH01000041">
    <property type="protein sequence ID" value="CRF42719.1"/>
    <property type="molecule type" value="Genomic_DNA"/>
</dbReference>
<name>A0A0K2XDB6_9HELI</name>
<feature type="compositionally biased region" description="Acidic residues" evidence="1">
    <location>
        <begin position="9"/>
        <end position="18"/>
    </location>
</feature>
<evidence type="ECO:0000313" key="4">
    <source>
        <dbReference type="EMBL" id="CRF44916.1"/>
    </source>
</evidence>
<reference evidence="5" key="3">
    <citation type="submission" date="2014-12" db="EMBL/GenBank/DDBJ databases">
        <authorList>
            <person name="Smet A."/>
        </authorList>
    </citation>
    <scope>NUCLEOTIDE SEQUENCE [LARGE SCALE GENOMIC DNA]</scope>
</reference>
<evidence type="ECO:0000313" key="6">
    <source>
        <dbReference type="Proteomes" id="UP000041394"/>
    </source>
</evidence>
<sequence>MAKKKAQPEEELQEELEETAAGGEQELAGEAVVPSDSRGTCKPGHKYAVIQNDRVVNIINGEDLPVYNKDDIELIELEKGKENFYGVGCEVVGGVIERMDLETAKRNALEQLAYDFDAKASELQEAFTPFEEVLTYELQFQEAKAFEQDNTAPTPFLDELSQSRGEDKKALVAKILQKHQMKILELAKLLGKRHKVRDAIQQATSLEALLNTSTAL</sequence>
<evidence type="ECO:0000313" key="2">
    <source>
        <dbReference type="EMBL" id="CRF40805.1"/>
    </source>
</evidence>
<feature type="region of interest" description="Disordered" evidence="1">
    <location>
        <begin position="1"/>
        <end position="39"/>
    </location>
</feature>
<keyword evidence="5" id="KW-1185">Reference proteome</keyword>
<feature type="compositionally biased region" description="Low complexity" evidence="1">
    <location>
        <begin position="19"/>
        <end position="31"/>
    </location>
</feature>
<evidence type="ECO:0000313" key="7">
    <source>
        <dbReference type="Proteomes" id="UP000045175"/>
    </source>
</evidence>
<dbReference type="RefSeq" id="WP_053941336.1">
    <property type="nucleotide sequence ID" value="NZ_CDMH01000041.1"/>
</dbReference>
<reference evidence="3" key="1">
    <citation type="submission" date="2014-12" db="EMBL/GenBank/DDBJ databases">
        <title>Whole genome sequences of four Staphylococcus schleiferi canine isolates.</title>
        <authorList>
            <person name="Misic A.M."/>
            <person name="Cain C."/>
            <person name="Morris D.O."/>
            <person name="Rankin S."/>
            <person name="Beiting D."/>
        </authorList>
    </citation>
    <scope>NUCLEOTIDE SEQUENCE</scope>
    <source>
        <strain evidence="2">ASB11</strain>
        <strain evidence="3">ASB13</strain>
        <strain evidence="4">ASB9</strain>
    </source>
</reference>